<feature type="region of interest" description="Disordered" evidence="1">
    <location>
        <begin position="17"/>
        <end position="54"/>
    </location>
</feature>
<dbReference type="AlphaFoldDB" id="A0A183FZU0"/>
<accession>A0A183FZU0</accession>
<protein>
    <submittedName>
        <fullName evidence="2 4">Uncharacterized protein</fullName>
    </submittedName>
</protein>
<gene>
    <name evidence="2" type="ORF">HPBE_LOCUS14306</name>
</gene>
<evidence type="ECO:0000313" key="4">
    <source>
        <dbReference type="WBParaSite" id="HPBE_0001430501-mRNA-1"/>
    </source>
</evidence>
<feature type="compositionally biased region" description="Basic and acidic residues" evidence="1">
    <location>
        <begin position="99"/>
        <end position="110"/>
    </location>
</feature>
<dbReference type="Proteomes" id="UP000050761">
    <property type="component" value="Unassembled WGS sequence"/>
</dbReference>
<proteinExistence type="predicted"/>
<evidence type="ECO:0000256" key="1">
    <source>
        <dbReference type="SAM" id="MobiDB-lite"/>
    </source>
</evidence>
<reference evidence="2 3" key="1">
    <citation type="submission" date="2018-11" db="EMBL/GenBank/DDBJ databases">
        <authorList>
            <consortium name="Pathogen Informatics"/>
        </authorList>
    </citation>
    <scope>NUCLEOTIDE SEQUENCE [LARGE SCALE GENOMIC DNA]</scope>
</reference>
<sequence>MAEKLGQVLADSCCASKQNTAPGRKVNNRTRRAESTAGAEPRRSVGRTDGPRRSCRIPSSSFSSFFIHAHLGSGGGRGSARNDSCRPRLHCEEDFCGEKERRTGQEKCDIRPPSAESSLFESYI</sequence>
<evidence type="ECO:0000313" key="3">
    <source>
        <dbReference type="Proteomes" id="UP000050761"/>
    </source>
</evidence>
<organism evidence="3 4">
    <name type="scientific">Heligmosomoides polygyrus</name>
    <name type="common">Parasitic roundworm</name>
    <dbReference type="NCBI Taxonomy" id="6339"/>
    <lineage>
        <taxon>Eukaryota</taxon>
        <taxon>Metazoa</taxon>
        <taxon>Ecdysozoa</taxon>
        <taxon>Nematoda</taxon>
        <taxon>Chromadorea</taxon>
        <taxon>Rhabditida</taxon>
        <taxon>Rhabditina</taxon>
        <taxon>Rhabditomorpha</taxon>
        <taxon>Strongyloidea</taxon>
        <taxon>Heligmosomidae</taxon>
        <taxon>Heligmosomoides</taxon>
    </lineage>
</organism>
<name>A0A183FZU0_HELPZ</name>
<evidence type="ECO:0000313" key="2">
    <source>
        <dbReference type="EMBL" id="VDO99201.1"/>
    </source>
</evidence>
<feature type="region of interest" description="Disordered" evidence="1">
    <location>
        <begin position="99"/>
        <end position="124"/>
    </location>
</feature>
<accession>A0A3P7ZG23</accession>
<dbReference type="WBParaSite" id="HPBE_0001430501-mRNA-1">
    <property type="protein sequence ID" value="HPBE_0001430501-mRNA-1"/>
    <property type="gene ID" value="HPBE_0001430501"/>
</dbReference>
<reference evidence="4" key="2">
    <citation type="submission" date="2019-09" db="UniProtKB">
        <authorList>
            <consortium name="WormBaseParasite"/>
        </authorList>
    </citation>
    <scope>IDENTIFICATION</scope>
</reference>
<keyword evidence="3" id="KW-1185">Reference proteome</keyword>
<dbReference type="EMBL" id="UZAH01028303">
    <property type="protein sequence ID" value="VDO99201.1"/>
    <property type="molecule type" value="Genomic_DNA"/>
</dbReference>
<feature type="compositionally biased region" description="Polar residues" evidence="1">
    <location>
        <begin position="115"/>
        <end position="124"/>
    </location>
</feature>